<evidence type="ECO:0000256" key="4">
    <source>
        <dbReference type="ARBA" id="ARBA00022723"/>
    </source>
</evidence>
<dbReference type="Proteomes" id="UP001379945">
    <property type="component" value="Unassembled WGS sequence"/>
</dbReference>
<comment type="cofactor">
    <cofactor evidence="1">
        <name>Zn(2+)</name>
        <dbReference type="ChEBI" id="CHEBI:29105"/>
    </cofactor>
</comment>
<organism evidence="11 12">
    <name type="scientific">Ideonella margarita</name>
    <dbReference type="NCBI Taxonomy" id="2984191"/>
    <lineage>
        <taxon>Bacteria</taxon>
        <taxon>Pseudomonadati</taxon>
        <taxon>Pseudomonadota</taxon>
        <taxon>Betaproteobacteria</taxon>
        <taxon>Burkholderiales</taxon>
        <taxon>Sphaerotilaceae</taxon>
        <taxon>Ideonella</taxon>
    </lineage>
</organism>
<evidence type="ECO:0000256" key="7">
    <source>
        <dbReference type="ARBA" id="ARBA00023049"/>
    </source>
</evidence>
<gene>
    <name evidence="11" type="ORF">AACH00_00645</name>
</gene>
<name>A0ABU9BZ26_9BURK</name>
<feature type="domain" description="M23ase beta-sheet core" evidence="9">
    <location>
        <begin position="323"/>
        <end position="417"/>
    </location>
</feature>
<evidence type="ECO:0000256" key="5">
    <source>
        <dbReference type="ARBA" id="ARBA00022801"/>
    </source>
</evidence>
<dbReference type="SUPFAM" id="SSF51261">
    <property type="entry name" value="Duplicated hybrid motif"/>
    <property type="match status" value="1"/>
</dbReference>
<keyword evidence="12" id="KW-1185">Reference proteome</keyword>
<evidence type="ECO:0000256" key="6">
    <source>
        <dbReference type="ARBA" id="ARBA00022833"/>
    </source>
</evidence>
<feature type="domain" description="Csd3-like second N-terminal" evidence="10">
    <location>
        <begin position="190"/>
        <end position="310"/>
    </location>
</feature>
<dbReference type="Pfam" id="PF01551">
    <property type="entry name" value="Peptidase_M23"/>
    <property type="match status" value="1"/>
</dbReference>
<evidence type="ECO:0000256" key="1">
    <source>
        <dbReference type="ARBA" id="ARBA00001947"/>
    </source>
</evidence>
<evidence type="ECO:0000256" key="2">
    <source>
        <dbReference type="ARBA" id="ARBA00004196"/>
    </source>
</evidence>
<dbReference type="Gene3D" id="2.70.70.10">
    <property type="entry name" value="Glucose Permease (Domain IIA)"/>
    <property type="match status" value="1"/>
</dbReference>
<reference evidence="11 12" key="1">
    <citation type="submission" date="2024-04" db="EMBL/GenBank/DDBJ databases">
        <title>Novel species of the genus Ideonella isolated from streams.</title>
        <authorList>
            <person name="Lu H."/>
        </authorList>
    </citation>
    <scope>NUCLEOTIDE SEQUENCE [LARGE SCALE GENOMIC DNA]</scope>
    <source>
        <strain evidence="11 12">LYT19W</strain>
    </source>
</reference>
<evidence type="ECO:0000256" key="8">
    <source>
        <dbReference type="SAM" id="Phobius"/>
    </source>
</evidence>
<dbReference type="RefSeq" id="WP_341397006.1">
    <property type="nucleotide sequence ID" value="NZ_JBBUTI010000001.1"/>
</dbReference>
<keyword evidence="5 11" id="KW-0378">Hydrolase</keyword>
<evidence type="ECO:0000259" key="10">
    <source>
        <dbReference type="Pfam" id="PF19425"/>
    </source>
</evidence>
<dbReference type="CDD" id="cd12797">
    <property type="entry name" value="M23_peptidase"/>
    <property type="match status" value="1"/>
</dbReference>
<dbReference type="InterPro" id="IPR016047">
    <property type="entry name" value="M23ase_b-sheet_dom"/>
</dbReference>
<keyword evidence="8" id="KW-0812">Transmembrane</keyword>
<dbReference type="Gene3D" id="3.10.450.350">
    <property type="match status" value="2"/>
</dbReference>
<dbReference type="EMBL" id="JBBUTI010000001">
    <property type="protein sequence ID" value="MEK8044847.1"/>
    <property type="molecule type" value="Genomic_DNA"/>
</dbReference>
<evidence type="ECO:0000259" key="9">
    <source>
        <dbReference type="Pfam" id="PF01551"/>
    </source>
</evidence>
<evidence type="ECO:0000313" key="12">
    <source>
        <dbReference type="Proteomes" id="UP001379945"/>
    </source>
</evidence>
<evidence type="ECO:0000256" key="3">
    <source>
        <dbReference type="ARBA" id="ARBA00022670"/>
    </source>
</evidence>
<dbReference type="PANTHER" id="PTHR21666">
    <property type="entry name" value="PEPTIDASE-RELATED"/>
    <property type="match status" value="1"/>
</dbReference>
<dbReference type="EC" id="3.4.24.-" evidence="11"/>
<keyword evidence="8" id="KW-1133">Transmembrane helix</keyword>
<keyword evidence="7" id="KW-0482">Metalloprotease</keyword>
<feature type="transmembrane region" description="Helical" evidence="8">
    <location>
        <begin position="32"/>
        <end position="52"/>
    </location>
</feature>
<dbReference type="InterPro" id="IPR050570">
    <property type="entry name" value="Cell_wall_metabolism_enzyme"/>
</dbReference>
<evidence type="ECO:0000313" key="11">
    <source>
        <dbReference type="EMBL" id="MEK8044847.1"/>
    </source>
</evidence>
<dbReference type="GO" id="GO:0016787">
    <property type="term" value="F:hydrolase activity"/>
    <property type="evidence" value="ECO:0007669"/>
    <property type="project" value="UniProtKB-KW"/>
</dbReference>
<dbReference type="Pfam" id="PF19425">
    <property type="entry name" value="Csd3_N2"/>
    <property type="match status" value="1"/>
</dbReference>
<comment type="caution">
    <text evidence="11">The sequence shown here is derived from an EMBL/GenBank/DDBJ whole genome shotgun (WGS) entry which is preliminary data.</text>
</comment>
<dbReference type="InterPro" id="IPR011055">
    <property type="entry name" value="Dup_hybrid_motif"/>
</dbReference>
<proteinExistence type="predicted"/>
<keyword evidence="3" id="KW-0645">Protease</keyword>
<dbReference type="InterPro" id="IPR045834">
    <property type="entry name" value="Csd3_N2"/>
</dbReference>
<keyword evidence="8" id="KW-0472">Membrane</keyword>
<comment type="subcellular location">
    <subcellularLocation>
        <location evidence="2">Cell envelope</location>
    </subcellularLocation>
</comment>
<accession>A0ABU9BZ26</accession>
<protein>
    <submittedName>
        <fullName evidence="11">M23 family metallopeptidase</fullName>
        <ecNumber evidence="11">3.4.24.-</ecNumber>
    </submittedName>
</protein>
<keyword evidence="6" id="KW-0862">Zinc</keyword>
<keyword evidence="4" id="KW-0479">Metal-binding</keyword>
<sequence>MTSLVSRFLQTLPERAQALGTRLHTHRRGISMAVLSLLAGFGVAAFGIAPMAPDAAELPVRVIEEAVVPHSSIDSQLEALAGLRMALQRNDVTRPGDSAESLLRRLGVQDSVAANWIRNDSVARRLLEGRAGKLVTVSVGADGRLQSLQARYPANGDATDIQQFTRLSLRQADGQWHASLELAPLEKTSRLASGTIRSSLFAATDDAGIPDAVAVQMAEMFSGDIDFHRELRKGDTFAVVYEALTADGEPINWNQGSGKVLAAEFINNGKTYQGAWFGEGKGGYFDFNGQSKRRSFLASPMEFSRVTSGFAMRFHPIHQTWRAHLGVDYGAPTGTPVRSVGDGVVDFAGQQNGYGNVVQVRHSGDRLTVYAHLSRIDVRKGQRIDQGQRVGAVGATGWATGPHLHFEFRVAGRHQDPMVIAKASETFTLNPQQRPRFLQAALKLKTQLDVADDLRGQPGRRIE</sequence>
<dbReference type="PANTHER" id="PTHR21666:SF288">
    <property type="entry name" value="CELL DIVISION PROTEIN YTFB"/>
    <property type="match status" value="1"/>
</dbReference>